<dbReference type="Proteomes" id="UP000267535">
    <property type="component" value="Unassembled WGS sequence"/>
</dbReference>
<comment type="catalytic activity">
    <reaction evidence="4">
        <text>O-phospho-L-tyrosyl-[protein] + H2O = L-tyrosyl-[protein] + phosphate</text>
        <dbReference type="Rhea" id="RHEA:10684"/>
        <dbReference type="Rhea" id="RHEA-COMP:10136"/>
        <dbReference type="Rhea" id="RHEA-COMP:20101"/>
        <dbReference type="ChEBI" id="CHEBI:15377"/>
        <dbReference type="ChEBI" id="CHEBI:43474"/>
        <dbReference type="ChEBI" id="CHEBI:46858"/>
        <dbReference type="ChEBI" id="CHEBI:61978"/>
        <dbReference type="EC" id="3.1.3.48"/>
    </reaction>
</comment>
<dbReference type="EC" id="3.1.3.48" evidence="2"/>
<dbReference type="InterPro" id="IPR016667">
    <property type="entry name" value="Caps_polysacc_synth_CpsB/CapC"/>
</dbReference>
<dbReference type="Pfam" id="PF19567">
    <property type="entry name" value="CpsB_CapC"/>
    <property type="match status" value="1"/>
</dbReference>
<reference evidence="5 6" key="1">
    <citation type="submission" date="2018-11" db="EMBL/GenBank/DDBJ databases">
        <title>The draft genome sequence of Amphritea balenae JAMM 1525T.</title>
        <authorList>
            <person name="Fang Z."/>
            <person name="Zhang Y."/>
            <person name="Han X."/>
        </authorList>
    </citation>
    <scope>NUCLEOTIDE SEQUENCE [LARGE SCALE GENOMIC DNA]</scope>
    <source>
        <strain evidence="5 6">JAMM 1525</strain>
    </source>
</reference>
<dbReference type="AlphaFoldDB" id="A0A3P1SSX6"/>
<dbReference type="Gene3D" id="3.20.20.140">
    <property type="entry name" value="Metal-dependent hydrolases"/>
    <property type="match status" value="1"/>
</dbReference>
<evidence type="ECO:0000256" key="2">
    <source>
        <dbReference type="ARBA" id="ARBA00013064"/>
    </source>
</evidence>
<dbReference type="InterPro" id="IPR016195">
    <property type="entry name" value="Pol/histidinol_Pase-like"/>
</dbReference>
<dbReference type="PANTHER" id="PTHR39181:SF1">
    <property type="entry name" value="TYROSINE-PROTEIN PHOSPHATASE YWQE"/>
    <property type="match status" value="1"/>
</dbReference>
<accession>A0A3P1SSX6</accession>
<gene>
    <name evidence="5" type="ORF">EHS89_08115</name>
</gene>
<dbReference type="SUPFAM" id="SSF89550">
    <property type="entry name" value="PHP domain-like"/>
    <property type="match status" value="1"/>
</dbReference>
<name>A0A3P1SSX6_9GAMM</name>
<dbReference type="PANTHER" id="PTHR39181">
    <property type="entry name" value="TYROSINE-PROTEIN PHOSPHATASE YWQE"/>
    <property type="match status" value="1"/>
</dbReference>
<evidence type="ECO:0000256" key="1">
    <source>
        <dbReference type="ARBA" id="ARBA00005750"/>
    </source>
</evidence>
<evidence type="ECO:0000313" key="5">
    <source>
        <dbReference type="EMBL" id="RRD00160.1"/>
    </source>
</evidence>
<sequence>MIDLHNHILPGIDDGPATLLESLELARIAVDDGIQHIVATPHIHPGRYENQISNIQPVLLKLQQSLIELDIPLTLSMGAEVRISTEMLNMIPARKIPFIGNWFGQSILLLEQPHSHILPGTLKLIHWLQSQNITPMIAHPERNKEIMLTPDKLSPFVEAGCLIQLTAMSITGNFGAKAQHCANHILEQDWVTVIATDAHNKNHRPPILSHSFKTVVEMLGLQHATRLFIDNPKIILGQSS</sequence>
<comment type="caution">
    <text evidence="5">The sequence shown here is derived from an EMBL/GenBank/DDBJ whole genome shotgun (WGS) entry which is preliminary data.</text>
</comment>
<evidence type="ECO:0000256" key="3">
    <source>
        <dbReference type="ARBA" id="ARBA00022801"/>
    </source>
</evidence>
<comment type="similarity">
    <text evidence="1">Belongs to the metallo-dependent hydrolases superfamily. CpsB/CapC family.</text>
</comment>
<protein>
    <recommendedName>
        <fullName evidence="2">protein-tyrosine-phosphatase</fullName>
        <ecNumber evidence="2">3.1.3.48</ecNumber>
    </recommendedName>
</protein>
<dbReference type="PIRSF" id="PIRSF016557">
    <property type="entry name" value="Caps_synth_CpsB"/>
    <property type="match status" value="1"/>
</dbReference>
<proteinExistence type="inferred from homology"/>
<dbReference type="GO" id="GO:0030145">
    <property type="term" value="F:manganese ion binding"/>
    <property type="evidence" value="ECO:0007669"/>
    <property type="project" value="InterPro"/>
</dbReference>
<dbReference type="GO" id="GO:0004725">
    <property type="term" value="F:protein tyrosine phosphatase activity"/>
    <property type="evidence" value="ECO:0007669"/>
    <property type="project" value="UniProtKB-EC"/>
</dbReference>
<evidence type="ECO:0000313" key="6">
    <source>
        <dbReference type="Proteomes" id="UP000267535"/>
    </source>
</evidence>
<dbReference type="RefSeq" id="WP_124925630.1">
    <property type="nucleotide sequence ID" value="NZ_BMOH01000005.1"/>
</dbReference>
<organism evidence="5 6">
    <name type="scientific">Amphritea balenae</name>
    <dbReference type="NCBI Taxonomy" id="452629"/>
    <lineage>
        <taxon>Bacteria</taxon>
        <taxon>Pseudomonadati</taxon>
        <taxon>Pseudomonadota</taxon>
        <taxon>Gammaproteobacteria</taxon>
        <taxon>Oceanospirillales</taxon>
        <taxon>Oceanospirillaceae</taxon>
        <taxon>Amphritea</taxon>
    </lineage>
</organism>
<keyword evidence="6" id="KW-1185">Reference proteome</keyword>
<keyword evidence="3" id="KW-0378">Hydrolase</keyword>
<dbReference type="OrthoDB" id="9788539at2"/>
<dbReference type="EMBL" id="RQXV01000003">
    <property type="protein sequence ID" value="RRD00160.1"/>
    <property type="molecule type" value="Genomic_DNA"/>
</dbReference>
<evidence type="ECO:0000256" key="4">
    <source>
        <dbReference type="ARBA" id="ARBA00051722"/>
    </source>
</evidence>